<dbReference type="InterPro" id="IPR011989">
    <property type="entry name" value="ARM-like"/>
</dbReference>
<dbReference type="InterPro" id="IPR016024">
    <property type="entry name" value="ARM-type_fold"/>
</dbReference>
<dbReference type="AlphaFoldDB" id="A0A382AYP4"/>
<evidence type="ECO:0000313" key="2">
    <source>
        <dbReference type="EMBL" id="SVB06401.1"/>
    </source>
</evidence>
<proteinExistence type="predicted"/>
<dbReference type="Gene3D" id="1.25.10.10">
    <property type="entry name" value="Leucine-rich Repeat Variant"/>
    <property type="match status" value="2"/>
</dbReference>
<accession>A0A382AYP4</accession>
<dbReference type="EMBL" id="UINC01027337">
    <property type="protein sequence ID" value="SVB06401.1"/>
    <property type="molecule type" value="Genomic_DNA"/>
</dbReference>
<dbReference type="PANTHER" id="PTHR33546">
    <property type="entry name" value="LARGE, MULTIFUNCTIONAL SECRETED PROTEIN-RELATED"/>
    <property type="match status" value="1"/>
</dbReference>
<sequence>MIGILSKRILRLFACLFCLFLWAVSGSLADQSFTPPRIKVAEGFEVRLAASPPIVGYPMMACLDDRGRLYVAESDGRNLTTRLAIERELPRFVRRLVDLDGDGVFDKSTIFADQMTMPEGGLWHNGALYIISAPYLWRLEDVDDDGVADKREKILGSMEFDGRANQHGPYLGPNGRLYFSGGHFGYNLVGADGTRSGYSRAAGVFSCWPDGSDVRVEGQGGVNPVDIVFTPNGDMLSTCAIFDSFGGKRHDALIHWMWGGLTQRVYGSPLLPETGFRLPAVSRWGQVAPAGLMRYRGQSFGEAYRDTLFACQFNSHKVVHVRLEPRDGSFVTVENDFLSSASVGFHPADILEDADGSLLLLDTGGWLSWGCPFSKNAKPEIKGAIYRIQRKGSPVQKDPRGLALDWDSLEPEELVHLLRDSRQAVRDRAMETLIERGEVVLDEIASAISSSAETAFRKRCLWLLSRLGSKRGLEVLQEALLDPDPGIRQVAARSLGRLKDMSAVEPLTLLLDDPSPFVQAAAATAIGQLGDKAAVPSLFHNLDSSDPLQTHHAFVYALIEIGDPVGVVSYLSDDTHPYRQRVALRILAALGSNLDVGRVVPLLRSSDSNIRQEARRVISGRKELKNEILQVFRELVVEHEALAGNEQLIEEIVMAYAQDEGFQAILLEILASEKVKPEVQGQVLAALGFLD</sequence>
<dbReference type="SUPFAM" id="SSF48371">
    <property type="entry name" value="ARM repeat"/>
    <property type="match status" value="1"/>
</dbReference>
<dbReference type="PANTHER" id="PTHR33546:SF1">
    <property type="entry name" value="LARGE, MULTIFUNCTIONAL SECRETED PROTEIN"/>
    <property type="match status" value="1"/>
</dbReference>
<dbReference type="InterPro" id="IPR011042">
    <property type="entry name" value="6-blade_b-propeller_TolB-like"/>
</dbReference>
<dbReference type="Gene3D" id="2.120.10.30">
    <property type="entry name" value="TolB, C-terminal domain"/>
    <property type="match status" value="1"/>
</dbReference>
<organism evidence="2">
    <name type="scientific">marine metagenome</name>
    <dbReference type="NCBI Taxonomy" id="408172"/>
    <lineage>
        <taxon>unclassified sequences</taxon>
        <taxon>metagenomes</taxon>
        <taxon>ecological metagenomes</taxon>
    </lineage>
</organism>
<gene>
    <name evidence="2" type="ORF">METZ01_LOCUS159255</name>
</gene>
<evidence type="ECO:0000259" key="1">
    <source>
        <dbReference type="Pfam" id="PF23500"/>
    </source>
</evidence>
<dbReference type="InterPro" id="IPR055557">
    <property type="entry name" value="DUF7133"/>
</dbReference>
<name>A0A382AYP4_9ZZZZ</name>
<reference evidence="2" key="1">
    <citation type="submission" date="2018-05" db="EMBL/GenBank/DDBJ databases">
        <authorList>
            <person name="Lanie J.A."/>
            <person name="Ng W.-L."/>
            <person name="Kazmierczak K.M."/>
            <person name="Andrzejewski T.M."/>
            <person name="Davidsen T.M."/>
            <person name="Wayne K.J."/>
            <person name="Tettelin H."/>
            <person name="Glass J.I."/>
            <person name="Rusch D."/>
            <person name="Podicherti R."/>
            <person name="Tsui H.-C.T."/>
            <person name="Winkler M.E."/>
        </authorList>
    </citation>
    <scope>NUCLEOTIDE SEQUENCE</scope>
</reference>
<dbReference type="InterPro" id="IPR004155">
    <property type="entry name" value="PBS_lyase_HEAT"/>
</dbReference>
<feature type="domain" description="DUF7133" evidence="1">
    <location>
        <begin position="37"/>
        <end position="220"/>
    </location>
</feature>
<dbReference type="Pfam" id="PF13646">
    <property type="entry name" value="HEAT_2"/>
    <property type="match status" value="1"/>
</dbReference>
<dbReference type="SMART" id="SM00567">
    <property type="entry name" value="EZ_HEAT"/>
    <property type="match status" value="3"/>
</dbReference>
<dbReference type="Pfam" id="PF23500">
    <property type="entry name" value="DUF7133"/>
    <property type="match status" value="1"/>
</dbReference>
<dbReference type="InterPro" id="IPR011041">
    <property type="entry name" value="Quinoprot_gluc/sorb_DH_b-prop"/>
</dbReference>
<feature type="non-terminal residue" evidence="2">
    <location>
        <position position="691"/>
    </location>
</feature>
<protein>
    <recommendedName>
        <fullName evidence="1">DUF7133 domain-containing protein</fullName>
    </recommendedName>
</protein>
<dbReference type="SUPFAM" id="SSF50952">
    <property type="entry name" value="Soluble quinoprotein glucose dehydrogenase"/>
    <property type="match status" value="1"/>
</dbReference>